<dbReference type="Gene3D" id="6.10.140.1310">
    <property type="match status" value="1"/>
</dbReference>
<organism evidence="2 3">
    <name type="scientific">Pseudomonas corrugata</name>
    <dbReference type="NCBI Taxonomy" id="47879"/>
    <lineage>
        <taxon>Bacteria</taxon>
        <taxon>Pseudomonadati</taxon>
        <taxon>Pseudomonadota</taxon>
        <taxon>Gammaproteobacteria</taxon>
        <taxon>Pseudomonadales</taxon>
        <taxon>Pseudomonadaceae</taxon>
        <taxon>Pseudomonas</taxon>
    </lineage>
</organism>
<name>A0A7Y5Z1Q5_9PSED</name>
<dbReference type="Pfam" id="PF16778">
    <property type="entry name" value="Phage_tail_APC"/>
    <property type="match status" value="1"/>
</dbReference>
<dbReference type="AlphaFoldDB" id="A0A7Y5Z1Q5"/>
<sequence length="85" mass="9717">MSDLSTGNTPELPLAVPTQEIEWAAIRTRRDQLLRQTDFTQLPDYPATDAQRAQVKAYRQALRDIPEQIEDPSKLVWPVLPAFVK</sequence>
<gene>
    <name evidence="2" type="ORF">HNO91_02750</name>
</gene>
<evidence type="ECO:0000259" key="1">
    <source>
        <dbReference type="Pfam" id="PF16778"/>
    </source>
</evidence>
<evidence type="ECO:0000313" key="2">
    <source>
        <dbReference type="EMBL" id="NUT85322.1"/>
    </source>
</evidence>
<comment type="caution">
    <text evidence="2">The sequence shown here is derived from an EMBL/GenBank/DDBJ whole genome shotgun (WGS) entry which is preliminary data.</text>
</comment>
<feature type="domain" description="Phage tail assembly chaperone-like" evidence="1">
    <location>
        <begin position="23"/>
        <end position="82"/>
    </location>
</feature>
<dbReference type="Proteomes" id="UP000536720">
    <property type="component" value="Unassembled WGS sequence"/>
</dbReference>
<reference evidence="2 3" key="1">
    <citation type="journal article" date="2020" name="Front. Plant Sci.">
        <title>Isolation of Rhizosphere Bacteria That Improve Quality and Water Stress Tolerance in Greenhouse Ornamentals.</title>
        <authorList>
            <person name="Nordstedt N.P."/>
            <person name="Jones M.L."/>
        </authorList>
    </citation>
    <scope>NUCLEOTIDE SEQUENCE [LARGE SCALE GENOMIC DNA]</scope>
    <source>
        <strain evidence="2 3">C7D2</strain>
    </source>
</reference>
<dbReference type="InterPro" id="IPR031893">
    <property type="entry name" value="Phage_tail_APC"/>
</dbReference>
<proteinExistence type="predicted"/>
<dbReference type="RefSeq" id="WP_175361599.1">
    <property type="nucleotide sequence ID" value="NZ_JABFMR010000002.1"/>
</dbReference>
<accession>A0A7Y5Z1Q5</accession>
<dbReference type="EMBL" id="JABFMR010000002">
    <property type="protein sequence ID" value="NUT85322.1"/>
    <property type="molecule type" value="Genomic_DNA"/>
</dbReference>
<protein>
    <recommendedName>
        <fullName evidence="1">Phage tail assembly chaperone-like domain-containing protein</fullName>
    </recommendedName>
</protein>
<evidence type="ECO:0000313" key="3">
    <source>
        <dbReference type="Proteomes" id="UP000536720"/>
    </source>
</evidence>